<dbReference type="OrthoDB" id="458118at2"/>
<dbReference type="Pfam" id="PF09346">
    <property type="entry name" value="SMI1_KNR4"/>
    <property type="match status" value="1"/>
</dbReference>
<feature type="domain" description="Knr4/Smi1-like" evidence="1">
    <location>
        <begin position="10"/>
        <end position="138"/>
    </location>
</feature>
<evidence type="ECO:0000259" key="1">
    <source>
        <dbReference type="SMART" id="SM00860"/>
    </source>
</evidence>
<organism evidence="3 4">
    <name type="scientific">Agromyces atrinae</name>
    <dbReference type="NCBI Taxonomy" id="592376"/>
    <lineage>
        <taxon>Bacteria</taxon>
        <taxon>Bacillati</taxon>
        <taxon>Actinomycetota</taxon>
        <taxon>Actinomycetes</taxon>
        <taxon>Micrococcales</taxon>
        <taxon>Microbacteriaceae</taxon>
        <taxon>Agromyces</taxon>
    </lineage>
</organism>
<dbReference type="Proteomes" id="UP000292686">
    <property type="component" value="Unassembled WGS sequence"/>
</dbReference>
<evidence type="ECO:0000313" key="5">
    <source>
        <dbReference type="Proteomes" id="UP000581087"/>
    </source>
</evidence>
<dbReference type="Gene3D" id="3.40.1580.10">
    <property type="entry name" value="SMI1/KNR4-like"/>
    <property type="match status" value="1"/>
</dbReference>
<dbReference type="EMBL" id="SDPM01000001">
    <property type="protein sequence ID" value="RXZ88029.1"/>
    <property type="molecule type" value="Genomic_DNA"/>
</dbReference>
<accession>A0A4Q2M7K6</accession>
<dbReference type="SMART" id="SM00860">
    <property type="entry name" value="SMI1_KNR4"/>
    <property type="match status" value="1"/>
</dbReference>
<gene>
    <name evidence="2" type="ORF">BJ972_002306</name>
    <name evidence="3" type="ORF">ESP50_02235</name>
</gene>
<dbReference type="SUPFAM" id="SSF160631">
    <property type="entry name" value="SMI1/KNR4-like"/>
    <property type="match status" value="1"/>
</dbReference>
<dbReference type="Proteomes" id="UP000581087">
    <property type="component" value="Unassembled WGS sequence"/>
</dbReference>
<dbReference type="AlphaFoldDB" id="A0A4Q2M7K6"/>
<name>A0A4Q2M7K6_9MICO</name>
<dbReference type="EMBL" id="JACCBI010000001">
    <property type="protein sequence ID" value="NYD67787.1"/>
    <property type="molecule type" value="Genomic_DNA"/>
</dbReference>
<dbReference type="InterPro" id="IPR037883">
    <property type="entry name" value="Knr4/Smi1-like_sf"/>
</dbReference>
<protein>
    <submittedName>
        <fullName evidence="2">Cell wall assembly regulator SMI1</fullName>
    </submittedName>
    <submittedName>
        <fullName evidence="3">SMI1/KNR4 family protein</fullName>
    </submittedName>
</protein>
<dbReference type="RefSeq" id="WP_129172292.1">
    <property type="nucleotide sequence ID" value="NZ_JACCBI010000001.1"/>
</dbReference>
<sequence length="139" mass="14958">MIPWHEGGPPVDDDALRSVELRLGMVLPAALRDFYLRHNGGWADDDEIHPLGVHGYFPIDDSDTSVVGMAIALSAQSDRLAGSIPFAYDAGGNTYLVPGALVPGTGSGAESDGRVRVWLQDDDEVVLLDNALEDFLPRE</sequence>
<comment type="caution">
    <text evidence="3">The sequence shown here is derived from an EMBL/GenBank/DDBJ whole genome shotgun (WGS) entry which is preliminary data.</text>
</comment>
<reference evidence="3 4" key="1">
    <citation type="submission" date="2019-01" db="EMBL/GenBank/DDBJ databases">
        <title>Agromyces.</title>
        <authorList>
            <person name="Li J."/>
        </authorList>
    </citation>
    <scope>NUCLEOTIDE SEQUENCE [LARGE SCALE GENOMIC DNA]</scope>
    <source>
        <strain evidence="3 4">DSM 23870</strain>
    </source>
</reference>
<dbReference type="InterPro" id="IPR018958">
    <property type="entry name" value="Knr4/Smi1-like_dom"/>
</dbReference>
<keyword evidence="4" id="KW-1185">Reference proteome</keyword>
<evidence type="ECO:0000313" key="3">
    <source>
        <dbReference type="EMBL" id="RXZ88029.1"/>
    </source>
</evidence>
<proteinExistence type="predicted"/>
<evidence type="ECO:0000313" key="2">
    <source>
        <dbReference type="EMBL" id="NYD67787.1"/>
    </source>
</evidence>
<reference evidence="2 5" key="2">
    <citation type="submission" date="2020-07" db="EMBL/GenBank/DDBJ databases">
        <title>Sequencing the genomes of 1000 actinobacteria strains.</title>
        <authorList>
            <person name="Klenk H.-P."/>
        </authorList>
    </citation>
    <scope>NUCLEOTIDE SEQUENCE [LARGE SCALE GENOMIC DNA]</scope>
    <source>
        <strain evidence="2 5">DSM 23870</strain>
    </source>
</reference>
<evidence type="ECO:0000313" key="4">
    <source>
        <dbReference type="Proteomes" id="UP000292686"/>
    </source>
</evidence>